<evidence type="ECO:0000313" key="2">
    <source>
        <dbReference type="EMBL" id="BCM83164.1"/>
    </source>
</evidence>
<evidence type="ECO:0000313" key="4">
    <source>
        <dbReference type="Proteomes" id="UP000036471"/>
    </source>
</evidence>
<dbReference type="EMBL" id="JTHG01000134">
    <property type="protein sequence ID" value="KMO22500.1"/>
    <property type="molecule type" value="Genomic_DNA"/>
</dbReference>
<feature type="transmembrane region" description="Helical" evidence="1">
    <location>
        <begin position="12"/>
        <end position="30"/>
    </location>
</feature>
<dbReference type="OrthoDB" id="7999558at2"/>
<keyword evidence="4" id="KW-1185">Reference proteome</keyword>
<evidence type="ECO:0000313" key="5">
    <source>
        <dbReference type="Proteomes" id="UP000663508"/>
    </source>
</evidence>
<reference evidence="2" key="2">
    <citation type="submission" date="2020-11" db="EMBL/GenBank/DDBJ databases">
        <title>Complete genome sequence of a novel pathogenic Methylobacterium strain isolated from rice in Vietnam.</title>
        <authorList>
            <person name="Lai K."/>
            <person name="Okazaki S."/>
            <person name="Higashi K."/>
            <person name="Mori H."/>
            <person name="Toyoda A."/>
            <person name="Kurokawa K."/>
        </authorList>
    </citation>
    <scope>NUCLEOTIDE SEQUENCE</scope>
    <source>
        <strain evidence="2">VL1</strain>
    </source>
</reference>
<keyword evidence="1" id="KW-1133">Transmembrane helix</keyword>
<reference evidence="3 4" key="1">
    <citation type="submission" date="2014-11" db="EMBL/GenBank/DDBJ databases">
        <title>Comparative genomics of Methylobacterium species.</title>
        <authorList>
            <person name="Chaudhry V."/>
            <person name="Patil P.B."/>
        </authorList>
    </citation>
    <scope>NUCLEOTIDE SEQUENCE [LARGE SCALE GENOMIC DNA]</scope>
    <source>
        <strain evidence="3 4">SE3.6</strain>
    </source>
</reference>
<dbReference type="Proteomes" id="UP000036471">
    <property type="component" value="Unassembled WGS sequence"/>
</dbReference>
<evidence type="ECO:0000256" key="1">
    <source>
        <dbReference type="SAM" id="Phobius"/>
    </source>
</evidence>
<keyword evidence="1" id="KW-0472">Membrane</keyword>
<sequence>MSQETPSNPLVPIAIVVAIPVLVCLILMLTDTGIERSLLWAAIKTGIILIVLGGAISFGVSRLAERNGSR</sequence>
<dbReference type="KEGG" id="mind:mvi_16250"/>
<proteinExistence type="predicted"/>
<organism evidence="2 5">
    <name type="scientific">Methylobacterium indicum</name>
    <dbReference type="NCBI Taxonomy" id="1775910"/>
    <lineage>
        <taxon>Bacteria</taxon>
        <taxon>Pseudomonadati</taxon>
        <taxon>Pseudomonadota</taxon>
        <taxon>Alphaproteobacteria</taxon>
        <taxon>Hyphomicrobiales</taxon>
        <taxon>Methylobacteriaceae</taxon>
        <taxon>Methylobacterium</taxon>
    </lineage>
</organism>
<evidence type="ECO:0000313" key="3">
    <source>
        <dbReference type="EMBL" id="KMO22500.1"/>
    </source>
</evidence>
<gene>
    <name evidence="2" type="ORF">mvi_16250</name>
    <name evidence="3" type="ORF">QR79_15650</name>
</gene>
<accession>A0A147FIU0</accession>
<dbReference type="EMBL" id="AP024145">
    <property type="protein sequence ID" value="BCM83164.1"/>
    <property type="molecule type" value="Genomic_DNA"/>
</dbReference>
<name>A0A0J6RP95_9HYPH</name>
<protein>
    <submittedName>
        <fullName evidence="2">Uncharacterized protein</fullName>
    </submittedName>
</protein>
<keyword evidence="1" id="KW-0812">Transmembrane</keyword>
<dbReference type="Proteomes" id="UP000663508">
    <property type="component" value="Chromosome"/>
</dbReference>
<feature type="transmembrane region" description="Helical" evidence="1">
    <location>
        <begin position="37"/>
        <end position="60"/>
    </location>
</feature>
<dbReference type="AlphaFoldDB" id="A0A0J6RP95"/>
<accession>A0A0J6RP95</accession>
<dbReference type="RefSeq" id="WP_048426414.1">
    <property type="nucleotide sequence ID" value="NZ_AP024145.1"/>
</dbReference>